<protein>
    <recommendedName>
        <fullName evidence="3">Reverse transcriptase zinc-binding domain-containing protein</fullName>
    </recommendedName>
</protein>
<keyword evidence="2" id="KW-1185">Reference proteome</keyword>
<dbReference type="HOGENOM" id="CLU_2254835_0_0_1"/>
<evidence type="ECO:0000313" key="2">
    <source>
        <dbReference type="Proteomes" id="UP000004995"/>
    </source>
</evidence>
<dbReference type="EMBL" id="AGNK02000678">
    <property type="status" value="NOT_ANNOTATED_CDS"/>
    <property type="molecule type" value="Genomic_DNA"/>
</dbReference>
<sequence>MATKVAPWAIQAIKKLIRGFLWCGMEVVAGVETMDHLLTGCVHSRETWFQILRYLGLQWLTPHVELPFFDWWIQVRKRVAKVQRKGFDSLIWLVAWSLWNERNH</sequence>
<evidence type="ECO:0008006" key="3">
    <source>
        <dbReference type="Google" id="ProtNLM"/>
    </source>
</evidence>
<dbReference type="Gramene" id="KQL22470">
    <property type="protein sequence ID" value="KQL22470"/>
    <property type="gene ID" value="SETIT_032819mg"/>
</dbReference>
<evidence type="ECO:0000313" key="1">
    <source>
        <dbReference type="EnsemblPlants" id="KQL22470"/>
    </source>
</evidence>
<name>K4A1S5_SETIT</name>
<dbReference type="Proteomes" id="UP000004995">
    <property type="component" value="Unassembled WGS sequence"/>
</dbReference>
<reference evidence="1" key="2">
    <citation type="submission" date="2018-08" db="UniProtKB">
        <authorList>
            <consortium name="EnsemblPlants"/>
        </authorList>
    </citation>
    <scope>IDENTIFICATION</scope>
    <source>
        <strain evidence="1">Yugu1</strain>
    </source>
</reference>
<dbReference type="OMA" id="RETWFQI"/>
<reference evidence="2" key="1">
    <citation type="journal article" date="2012" name="Nat. Biotechnol.">
        <title>Reference genome sequence of the model plant Setaria.</title>
        <authorList>
            <person name="Bennetzen J.L."/>
            <person name="Schmutz J."/>
            <person name="Wang H."/>
            <person name="Percifield R."/>
            <person name="Hawkins J."/>
            <person name="Pontaroli A.C."/>
            <person name="Estep M."/>
            <person name="Feng L."/>
            <person name="Vaughn J.N."/>
            <person name="Grimwood J."/>
            <person name="Jenkins J."/>
            <person name="Barry K."/>
            <person name="Lindquist E."/>
            <person name="Hellsten U."/>
            <person name="Deshpande S."/>
            <person name="Wang X."/>
            <person name="Wu X."/>
            <person name="Mitros T."/>
            <person name="Triplett J."/>
            <person name="Yang X."/>
            <person name="Ye C.Y."/>
            <person name="Mauro-Herrera M."/>
            <person name="Wang L."/>
            <person name="Li P."/>
            <person name="Sharma M."/>
            <person name="Sharma R."/>
            <person name="Ronald P.C."/>
            <person name="Panaud O."/>
            <person name="Kellogg E.A."/>
            <person name="Brutnell T.P."/>
            <person name="Doust A.N."/>
            <person name="Tuskan G.A."/>
            <person name="Rokhsar D."/>
            <person name="Devos K.M."/>
        </authorList>
    </citation>
    <scope>NUCLEOTIDE SEQUENCE [LARGE SCALE GENOMIC DNA]</scope>
    <source>
        <strain evidence="2">cv. Yugu1</strain>
    </source>
</reference>
<accession>K4A1S5</accession>
<dbReference type="InParanoid" id="K4A1S5"/>
<organism evidence="1 2">
    <name type="scientific">Setaria italica</name>
    <name type="common">Foxtail millet</name>
    <name type="synonym">Panicum italicum</name>
    <dbReference type="NCBI Taxonomy" id="4555"/>
    <lineage>
        <taxon>Eukaryota</taxon>
        <taxon>Viridiplantae</taxon>
        <taxon>Streptophyta</taxon>
        <taxon>Embryophyta</taxon>
        <taxon>Tracheophyta</taxon>
        <taxon>Spermatophyta</taxon>
        <taxon>Magnoliopsida</taxon>
        <taxon>Liliopsida</taxon>
        <taxon>Poales</taxon>
        <taxon>Poaceae</taxon>
        <taxon>PACMAD clade</taxon>
        <taxon>Panicoideae</taxon>
        <taxon>Panicodae</taxon>
        <taxon>Paniceae</taxon>
        <taxon>Cenchrinae</taxon>
        <taxon>Setaria</taxon>
    </lineage>
</organism>
<dbReference type="EnsemblPlants" id="KQL22470">
    <property type="protein sequence ID" value="KQL22470"/>
    <property type="gene ID" value="SETIT_032819mg"/>
</dbReference>
<proteinExistence type="predicted"/>
<dbReference type="AlphaFoldDB" id="K4A1S5"/>